<dbReference type="Gene3D" id="1.20.120.1530">
    <property type="match status" value="1"/>
</dbReference>
<keyword evidence="8" id="KW-1185">Reference proteome</keyword>
<reference evidence="7" key="1">
    <citation type="submission" date="2021-12" db="EMBL/GenBank/DDBJ databases">
        <title>Enterovibrio ZSDZ35 sp. nov. and Enterovibrio ZSDZ42 sp. nov., isolated from coastal seawater in Qingdao.</title>
        <authorList>
            <person name="Zhang P."/>
        </authorList>
    </citation>
    <scope>NUCLEOTIDE SEQUENCE</scope>
    <source>
        <strain evidence="7">ZSDZ35</strain>
    </source>
</reference>
<keyword evidence="3" id="KW-0807">Transducer</keyword>
<accession>A0ABT5QHK0</accession>
<feature type="domain" description="HAMP" evidence="6">
    <location>
        <begin position="525"/>
        <end position="568"/>
    </location>
</feature>
<protein>
    <submittedName>
        <fullName evidence="7">Methyl-accepting chemotaxis protein</fullName>
    </submittedName>
</protein>
<dbReference type="EMBL" id="JAJUBB010000001">
    <property type="protein sequence ID" value="MDD1779970.1"/>
    <property type="molecule type" value="Genomic_DNA"/>
</dbReference>
<dbReference type="Pfam" id="PF00015">
    <property type="entry name" value="MCPsignal"/>
    <property type="match status" value="1"/>
</dbReference>
<dbReference type="PANTHER" id="PTHR43531">
    <property type="entry name" value="PROTEIN ICFG"/>
    <property type="match status" value="1"/>
</dbReference>
<organism evidence="7 8">
    <name type="scientific">Enterovibrio qingdaonensis</name>
    <dbReference type="NCBI Taxonomy" id="2899818"/>
    <lineage>
        <taxon>Bacteria</taxon>
        <taxon>Pseudomonadati</taxon>
        <taxon>Pseudomonadota</taxon>
        <taxon>Gammaproteobacteria</taxon>
        <taxon>Vibrionales</taxon>
        <taxon>Vibrionaceae</taxon>
        <taxon>Enterovibrio</taxon>
    </lineage>
</organism>
<keyword evidence="4" id="KW-0812">Transmembrane</keyword>
<comment type="similarity">
    <text evidence="2">Belongs to the methyl-accepting chemotaxis (MCP) protein family.</text>
</comment>
<dbReference type="PROSITE" id="PS50111">
    <property type="entry name" value="CHEMOTAXIS_TRANSDUC_2"/>
    <property type="match status" value="1"/>
</dbReference>
<dbReference type="Gene3D" id="1.10.287.950">
    <property type="entry name" value="Methyl-accepting chemotaxis protein"/>
    <property type="match status" value="1"/>
</dbReference>
<dbReference type="PROSITE" id="PS50885">
    <property type="entry name" value="HAMP"/>
    <property type="match status" value="4"/>
</dbReference>
<dbReference type="RefSeq" id="WP_274139836.1">
    <property type="nucleotide sequence ID" value="NZ_JAJUBB010000001.1"/>
</dbReference>
<dbReference type="Pfam" id="PF00672">
    <property type="entry name" value="HAMP"/>
    <property type="match status" value="2"/>
</dbReference>
<keyword evidence="4" id="KW-0472">Membrane</keyword>
<dbReference type="CDD" id="cd06225">
    <property type="entry name" value="HAMP"/>
    <property type="match status" value="2"/>
</dbReference>
<evidence type="ECO:0000256" key="4">
    <source>
        <dbReference type="SAM" id="Phobius"/>
    </source>
</evidence>
<feature type="domain" description="HAMP" evidence="6">
    <location>
        <begin position="651"/>
        <end position="704"/>
    </location>
</feature>
<dbReference type="PANTHER" id="PTHR43531:SF11">
    <property type="entry name" value="METHYL-ACCEPTING CHEMOTAXIS PROTEIN 3"/>
    <property type="match status" value="1"/>
</dbReference>
<dbReference type="Pfam" id="PF18947">
    <property type="entry name" value="HAMP_2"/>
    <property type="match status" value="1"/>
</dbReference>
<evidence type="ECO:0000259" key="6">
    <source>
        <dbReference type="PROSITE" id="PS50885"/>
    </source>
</evidence>
<dbReference type="Proteomes" id="UP001149821">
    <property type="component" value="Unassembled WGS sequence"/>
</dbReference>
<evidence type="ECO:0000313" key="8">
    <source>
        <dbReference type="Proteomes" id="UP001149821"/>
    </source>
</evidence>
<evidence type="ECO:0000256" key="1">
    <source>
        <dbReference type="ARBA" id="ARBA00022500"/>
    </source>
</evidence>
<dbReference type="InterPro" id="IPR004089">
    <property type="entry name" value="MCPsignal_dom"/>
</dbReference>
<dbReference type="SUPFAM" id="SSF58104">
    <property type="entry name" value="Methyl-accepting chemotaxis protein (MCP) signaling domain"/>
    <property type="match status" value="2"/>
</dbReference>
<feature type="transmembrane region" description="Helical" evidence="4">
    <location>
        <begin position="20"/>
        <end position="41"/>
    </location>
</feature>
<dbReference type="InterPro" id="IPR051310">
    <property type="entry name" value="MCP_chemotaxis"/>
</dbReference>
<feature type="domain" description="HAMP" evidence="6">
    <location>
        <begin position="471"/>
        <end position="523"/>
    </location>
</feature>
<evidence type="ECO:0000259" key="5">
    <source>
        <dbReference type="PROSITE" id="PS50111"/>
    </source>
</evidence>
<keyword evidence="1" id="KW-0145">Chemotaxis</keyword>
<proteinExistence type="inferred from homology"/>
<dbReference type="SMART" id="SM00283">
    <property type="entry name" value="MA"/>
    <property type="match status" value="1"/>
</dbReference>
<evidence type="ECO:0000313" key="7">
    <source>
        <dbReference type="EMBL" id="MDD1779970.1"/>
    </source>
</evidence>
<name>A0ABT5QHK0_9GAMM</name>
<sequence length="998" mass="109039">MLANWKREFENFALVKKVTIILCLIGLIPTILTALIGLYSASNSLEEEKSGALQAIAHLKGDAIETYFENTNIVIQSIAHSPDIISATTRLKNGFSQYPKKILTASEKASLSDYYTQQFLPSLDINKEEANQLITHIKENSDTTKSLQHAYIANNTHPIGEKSQLFQAGNSEYDFAHGRFHKDIKQYADKFGFYDVFLVGIDTGDIFYTVNKKIDFATNLNDGPLKDSGLAKAYQMAASSLNDDNAAPTAFVDYSQYLPALNAPASFIATPVFDKGVPIAVLAVQIPLSQVTAVMEKDYGLGETGESFVVGTDKRLRSDTFHDKDLTVYSSFQHDKIIDTDAINYALNSDEIEPAFALHGDNYLNHDAFTVFHKVSIGKDTQWIVIVEQETGEALSAIYSLELIYLLVAIILVSSILFIAKQFGRLISAPIEDLSNFILQLKQNWLFSSRAKIHSKDETGQAAEALNGMLASLNVAVSDISGTMKKLSEGDFSQRITTNLTGDLATLKNSINDSAEEIDVAVRSIGDVMARIEQGDFKQQITTKAKGQLAQLKNQVNSSAKSTAAFVADAKLVMSAMEQGDYNKRITAPAAGELASLKESINSSMTNTEAVVNNICEVMAEMGKGHFDRRVHVDAKGKLDEMKQAVNHASSSTNSVITSIVTVMEQVTDGNFSARCDARTANGDLLKLASSVNQSTTNLEQTLSHTRQVLGQLSQGNLTENFSLNVKGDYVLLKRDINDTISRLAQMLEEIQSSAKTVNVKSDETFAEVTQLNQQFDIQVKDLKDVSLLMKAMRSNIDETLDHANVSVSVSQKALEHAHENEALVKQIEGAMRSITDSSRKMQQIISTIEGISFQTNLLALNASVEAARAGDQGRGFSVVAGEVRDLAQRSSDAAKEISALIKESDERVTRGAEQVNLSGDLLKKITASSNEVCANFELVNVSIKAQFDRVKDASEGVESVGGSIQQSANILNRIQDNMNGVSDQADNLNTMIGRFSY</sequence>
<comment type="caution">
    <text evidence="7">The sequence shown here is derived from an EMBL/GenBank/DDBJ whole genome shotgun (WGS) entry which is preliminary data.</text>
</comment>
<dbReference type="InterPro" id="IPR003660">
    <property type="entry name" value="HAMP_dom"/>
</dbReference>
<dbReference type="Gene3D" id="6.10.340.10">
    <property type="match status" value="1"/>
</dbReference>
<feature type="domain" description="Methyl-accepting transducer" evidence="5">
    <location>
        <begin position="754"/>
        <end position="983"/>
    </location>
</feature>
<dbReference type="SMART" id="SM00304">
    <property type="entry name" value="HAMP"/>
    <property type="match status" value="4"/>
</dbReference>
<evidence type="ECO:0000256" key="3">
    <source>
        <dbReference type="PROSITE-ProRule" id="PRU00284"/>
    </source>
</evidence>
<evidence type="ECO:0000256" key="2">
    <source>
        <dbReference type="ARBA" id="ARBA00029447"/>
    </source>
</evidence>
<feature type="domain" description="HAMP" evidence="6">
    <location>
        <begin position="573"/>
        <end position="613"/>
    </location>
</feature>
<gene>
    <name evidence="7" type="ORF">LRP49_02055</name>
</gene>
<keyword evidence="4" id="KW-1133">Transmembrane helix</keyword>